<dbReference type="PANTHER" id="PTHR31084:SF0">
    <property type="entry name" value="ALPHA-L-FUCOSIDASE 2"/>
    <property type="match status" value="1"/>
</dbReference>
<gene>
    <name evidence="3" type="ORF">ERS852406_01865</name>
</gene>
<dbReference type="Pfam" id="PF22124">
    <property type="entry name" value="Glyco_hydro_95_cat"/>
    <property type="match status" value="1"/>
</dbReference>
<reference evidence="3 4" key="1">
    <citation type="submission" date="2015-09" db="EMBL/GenBank/DDBJ databases">
        <authorList>
            <consortium name="Pathogen Informatics"/>
        </authorList>
    </citation>
    <scope>NUCLEOTIDE SEQUENCE [LARGE SCALE GENOMIC DNA]</scope>
    <source>
        <strain evidence="3 4">2789STDY5608849</strain>
    </source>
</reference>
<dbReference type="Gene3D" id="1.50.10.10">
    <property type="match status" value="1"/>
</dbReference>
<dbReference type="RefSeq" id="WP_082424927.1">
    <property type="nucleotide sequence ID" value="NZ_CYYV01000008.1"/>
</dbReference>
<evidence type="ECO:0000259" key="1">
    <source>
        <dbReference type="Pfam" id="PF21307"/>
    </source>
</evidence>
<dbReference type="GO" id="GO:0004560">
    <property type="term" value="F:alpha-L-fucosidase activity"/>
    <property type="evidence" value="ECO:0007669"/>
    <property type="project" value="TreeGrafter"/>
</dbReference>
<feature type="domain" description="Alpha fucosidase A-like C-terminal" evidence="1">
    <location>
        <begin position="421"/>
        <end position="481"/>
    </location>
</feature>
<feature type="domain" description="Glycosyl hydrolase family 95 catalytic" evidence="2">
    <location>
        <begin position="5"/>
        <end position="419"/>
    </location>
</feature>
<accession>A0A174EM10</accession>
<organism evidence="3 4">
    <name type="scientific">Fusicatenibacter saccharivorans</name>
    <dbReference type="NCBI Taxonomy" id="1150298"/>
    <lineage>
        <taxon>Bacteria</taxon>
        <taxon>Bacillati</taxon>
        <taxon>Bacillota</taxon>
        <taxon>Clostridia</taxon>
        <taxon>Lachnospirales</taxon>
        <taxon>Lachnospiraceae</taxon>
        <taxon>Fusicatenibacter</taxon>
    </lineage>
</organism>
<dbReference type="InterPro" id="IPR012341">
    <property type="entry name" value="6hp_glycosidase-like_sf"/>
</dbReference>
<dbReference type="GO" id="GO:0005975">
    <property type="term" value="P:carbohydrate metabolic process"/>
    <property type="evidence" value="ECO:0007669"/>
    <property type="project" value="InterPro"/>
</dbReference>
<evidence type="ECO:0000313" key="3">
    <source>
        <dbReference type="EMBL" id="CUO38864.1"/>
    </source>
</evidence>
<dbReference type="Proteomes" id="UP000095706">
    <property type="component" value="Unassembled WGS sequence"/>
</dbReference>
<dbReference type="EMBL" id="CYYV01000008">
    <property type="protein sequence ID" value="CUO38864.1"/>
    <property type="molecule type" value="Genomic_DNA"/>
</dbReference>
<dbReference type="AlphaFoldDB" id="A0A174EM10"/>
<evidence type="ECO:0008006" key="5">
    <source>
        <dbReference type="Google" id="ProtNLM"/>
    </source>
</evidence>
<dbReference type="FunFam" id="1.50.10.10:FF:000028">
    <property type="entry name" value="Alpha-L-fucosidase 2"/>
    <property type="match status" value="1"/>
</dbReference>
<dbReference type="InterPro" id="IPR054363">
    <property type="entry name" value="GH95_cat"/>
</dbReference>
<dbReference type="SUPFAM" id="SSF48208">
    <property type="entry name" value="Six-hairpin glycosidases"/>
    <property type="match status" value="1"/>
</dbReference>
<dbReference type="InterPro" id="IPR049053">
    <property type="entry name" value="AFCA-like_C"/>
</dbReference>
<proteinExistence type="predicted"/>
<name>A0A174EM10_9FIRM</name>
<dbReference type="Pfam" id="PF21307">
    <property type="entry name" value="Glyco_hydro_95_C"/>
    <property type="match status" value="1"/>
</dbReference>
<evidence type="ECO:0000259" key="2">
    <source>
        <dbReference type="Pfam" id="PF22124"/>
    </source>
</evidence>
<sequence length="505" mass="57200">MAREYGELLAEHEKDYREFYDRVALSLPEKEENAALPTDERLQRIISGGTDEGLAKLLFDYGRYLLIGCSRPGDLPATLQGIWNKDFMAPWDSKYTININTEMNYWPAEVCALPECHTALFDLIGRMREHGRSIARRMYGCRGLMAHHNTDLYGDCAPQDNWIPATIWTMGAAWLCTHLWMHYSYTQDLEFLKWAYPVMAEAALFFVDFLEEKDGYLVTNPSLSPENVYILPSGEQGCCCMGATMDLEILRELFTGCKKAAEILGDAVDEAEIPDVSDMRKLQKEINAALEKLPPIRIDSTGRVMEWMEEYEEAEPGHRHVSQLYGLYPSDQISMDKTPELAAAAAETLRVRLANGGGHTGWSRAWIINFYAKLWDGEKAWENICQMLAKSTYANLFDRHPPFQIDGNFGVTAAIAQMLVQSREHKIILLPALPKAWDHGEVNGLRLVGNASIALAWKDGRLLQCRVTADQAYKGEIVYGSVRRTVKLKAGETIVLDERLQEIEE</sequence>
<dbReference type="PANTHER" id="PTHR31084">
    <property type="entry name" value="ALPHA-L-FUCOSIDASE 2"/>
    <property type="match status" value="1"/>
</dbReference>
<dbReference type="InterPro" id="IPR008928">
    <property type="entry name" value="6-hairpin_glycosidase_sf"/>
</dbReference>
<protein>
    <recommendedName>
        <fullName evidence="5">Glycosyl hydrolase family 95 N-terminal domain-containing protein</fullName>
    </recommendedName>
</protein>
<evidence type="ECO:0000313" key="4">
    <source>
        <dbReference type="Proteomes" id="UP000095706"/>
    </source>
</evidence>